<evidence type="ECO:0000259" key="11">
    <source>
        <dbReference type="PROSITE" id="PS50262"/>
    </source>
</evidence>
<evidence type="ECO:0000256" key="4">
    <source>
        <dbReference type="ARBA" id="ARBA00023040"/>
    </source>
</evidence>
<feature type="domain" description="G-protein coupled receptors family 1 profile" evidence="11">
    <location>
        <begin position="346"/>
        <end position="544"/>
    </location>
</feature>
<dbReference type="GO" id="GO:0007200">
    <property type="term" value="P:phospholipase C-activating G protein-coupled receptor signaling pathway"/>
    <property type="evidence" value="ECO:0007669"/>
    <property type="project" value="TreeGrafter"/>
</dbReference>
<organism evidence="12 13">
    <name type="scientific">Ailuropoda melanoleuca</name>
    <name type="common">Giant panda</name>
    <dbReference type="NCBI Taxonomy" id="9646"/>
    <lineage>
        <taxon>Eukaryota</taxon>
        <taxon>Metazoa</taxon>
        <taxon>Chordata</taxon>
        <taxon>Craniata</taxon>
        <taxon>Vertebrata</taxon>
        <taxon>Euteleostomi</taxon>
        <taxon>Mammalia</taxon>
        <taxon>Eutheria</taxon>
        <taxon>Laurasiatheria</taxon>
        <taxon>Carnivora</taxon>
        <taxon>Caniformia</taxon>
        <taxon>Ursidae</taxon>
        <taxon>Ailuropoda</taxon>
    </lineage>
</organism>
<dbReference type="GO" id="GO:0004930">
    <property type="term" value="F:G protein-coupled receptor activity"/>
    <property type="evidence" value="ECO:0007669"/>
    <property type="project" value="UniProtKB-KW"/>
</dbReference>
<feature type="transmembrane region" description="Helical" evidence="10">
    <location>
        <begin position="406"/>
        <end position="424"/>
    </location>
</feature>
<evidence type="ECO:0000256" key="3">
    <source>
        <dbReference type="ARBA" id="ARBA00022989"/>
    </source>
</evidence>
<dbReference type="InterPro" id="IPR017452">
    <property type="entry name" value="GPCR_Rhodpsn_7TM"/>
</dbReference>
<dbReference type="Ensembl" id="ENSAMET00000047290.1">
    <property type="protein sequence ID" value="ENSAMEP00000038250.1"/>
    <property type="gene ID" value="ENSAMEG00000031353.1"/>
</dbReference>
<feature type="transmembrane region" description="Helical" evidence="10">
    <location>
        <begin position="486"/>
        <end position="512"/>
    </location>
</feature>
<dbReference type="SUPFAM" id="SSF81321">
    <property type="entry name" value="Family A G protein-coupled receptor-like"/>
    <property type="match status" value="1"/>
</dbReference>
<keyword evidence="2 10" id="KW-0812">Transmembrane</keyword>
<dbReference type="GO" id="GO:0035025">
    <property type="term" value="P:positive regulation of Rho protein signal transduction"/>
    <property type="evidence" value="ECO:0007669"/>
    <property type="project" value="TreeGrafter"/>
</dbReference>
<evidence type="ECO:0000313" key="13">
    <source>
        <dbReference type="Proteomes" id="UP000008912"/>
    </source>
</evidence>
<dbReference type="Proteomes" id="UP000008912">
    <property type="component" value="Unassembled WGS sequence"/>
</dbReference>
<evidence type="ECO:0000256" key="10">
    <source>
        <dbReference type="SAM" id="Phobius"/>
    </source>
</evidence>
<dbReference type="PANTHER" id="PTHR24232:SF103">
    <property type="entry name" value="G-PROTEIN COUPLED RECEPTORS FAMILY 1 PROFILE DOMAIN-CONTAINING PROTEIN"/>
    <property type="match status" value="1"/>
</dbReference>
<comment type="subcellular location">
    <subcellularLocation>
        <location evidence="1">Membrane</location>
        <topology evidence="1">Multi-pass membrane protein</topology>
    </subcellularLocation>
</comment>
<keyword evidence="5 10" id="KW-0472">Membrane</keyword>
<dbReference type="Gene3D" id="1.20.1070.10">
    <property type="entry name" value="Rhodopsin 7-helix transmembrane proteins"/>
    <property type="match status" value="1"/>
</dbReference>
<evidence type="ECO:0000256" key="1">
    <source>
        <dbReference type="ARBA" id="ARBA00004141"/>
    </source>
</evidence>
<evidence type="ECO:0000256" key="9">
    <source>
        <dbReference type="SAM" id="MobiDB-lite"/>
    </source>
</evidence>
<dbReference type="InterPro" id="IPR000276">
    <property type="entry name" value="GPCR_Rhodpsn"/>
</dbReference>
<dbReference type="Pfam" id="PF00001">
    <property type="entry name" value="7tm_1"/>
    <property type="match status" value="1"/>
</dbReference>
<evidence type="ECO:0000256" key="8">
    <source>
        <dbReference type="ARBA" id="ARBA00023224"/>
    </source>
</evidence>
<dbReference type="PROSITE" id="PS50262">
    <property type="entry name" value="G_PROTEIN_RECEP_F1_2"/>
    <property type="match status" value="1"/>
</dbReference>
<accession>A0A7N5KC54</accession>
<evidence type="ECO:0000313" key="12">
    <source>
        <dbReference type="Ensembl" id="ENSAMEP00000038250.1"/>
    </source>
</evidence>
<feature type="compositionally biased region" description="Polar residues" evidence="9">
    <location>
        <begin position="207"/>
        <end position="216"/>
    </location>
</feature>
<keyword evidence="3 10" id="KW-1133">Transmembrane helix</keyword>
<keyword evidence="6" id="KW-0675">Receptor</keyword>
<dbReference type="PRINTS" id="PR00237">
    <property type="entry name" value="GPCRRHODOPSN"/>
</dbReference>
<evidence type="ECO:0000256" key="6">
    <source>
        <dbReference type="ARBA" id="ARBA00023170"/>
    </source>
</evidence>
<dbReference type="GeneTree" id="ENSGT01040000240444"/>
<feature type="transmembrane region" description="Helical" evidence="10">
    <location>
        <begin position="334"/>
        <end position="354"/>
    </location>
</feature>
<dbReference type="PANTHER" id="PTHR24232">
    <property type="entry name" value="G-PROTEIN COUPLED RECEPTOR"/>
    <property type="match status" value="1"/>
</dbReference>
<evidence type="ECO:0000256" key="7">
    <source>
        <dbReference type="ARBA" id="ARBA00023180"/>
    </source>
</evidence>
<proteinExistence type="predicted"/>
<feature type="region of interest" description="Disordered" evidence="9">
    <location>
        <begin position="89"/>
        <end position="119"/>
    </location>
</feature>
<dbReference type="AlphaFoldDB" id="A0A7N5KC54"/>
<dbReference type="InParanoid" id="A0A7N5KC54"/>
<reference evidence="12 13" key="1">
    <citation type="journal article" date="2010" name="Nature">
        <title>The sequence and de novo assembly of the giant panda genome.</title>
        <authorList>
            <person name="Li R."/>
            <person name="Fan W."/>
            <person name="Tian G."/>
            <person name="Zhu H."/>
            <person name="He L."/>
            <person name="Cai J."/>
            <person name="Huang Q."/>
            <person name="Cai Q."/>
            <person name="Li B."/>
            <person name="Bai Y."/>
            <person name="Zhang Z."/>
            <person name="Zhang Y."/>
            <person name="Wang W."/>
            <person name="Li J."/>
            <person name="Wei F."/>
            <person name="Li H."/>
            <person name="Jian M."/>
            <person name="Li J."/>
            <person name="Zhang Z."/>
            <person name="Nielsen R."/>
            <person name="Li D."/>
            <person name="Gu W."/>
            <person name="Yang Z."/>
            <person name="Xuan Z."/>
            <person name="Ryder O.A."/>
            <person name="Leung F.C."/>
            <person name="Zhou Y."/>
            <person name="Cao J."/>
            <person name="Sun X."/>
            <person name="Fu Y."/>
            <person name="Fang X."/>
            <person name="Guo X."/>
            <person name="Wang B."/>
            <person name="Hou R."/>
            <person name="Shen F."/>
            <person name="Mu B."/>
            <person name="Ni P."/>
            <person name="Lin R."/>
            <person name="Qian W."/>
            <person name="Wang G."/>
            <person name="Yu C."/>
            <person name="Nie W."/>
            <person name="Wang J."/>
            <person name="Wu Z."/>
            <person name="Liang H."/>
            <person name="Min J."/>
            <person name="Wu Q."/>
            <person name="Cheng S."/>
            <person name="Ruan J."/>
            <person name="Wang M."/>
            <person name="Shi Z."/>
            <person name="Wen M."/>
            <person name="Liu B."/>
            <person name="Ren X."/>
            <person name="Zheng H."/>
            <person name="Dong D."/>
            <person name="Cook K."/>
            <person name="Shan G."/>
            <person name="Zhang H."/>
            <person name="Kosiol C."/>
            <person name="Xie X."/>
            <person name="Lu Z."/>
            <person name="Zheng H."/>
            <person name="Li Y."/>
            <person name="Steiner C.C."/>
            <person name="Lam T.T."/>
            <person name="Lin S."/>
            <person name="Zhang Q."/>
            <person name="Li G."/>
            <person name="Tian J."/>
            <person name="Gong T."/>
            <person name="Liu H."/>
            <person name="Zhang D."/>
            <person name="Fang L."/>
            <person name="Ye C."/>
            <person name="Zhang J."/>
            <person name="Hu W."/>
            <person name="Xu A."/>
            <person name="Ren Y."/>
            <person name="Zhang G."/>
            <person name="Bruford M.W."/>
            <person name="Li Q."/>
            <person name="Ma L."/>
            <person name="Guo Y."/>
            <person name="An N."/>
            <person name="Hu Y."/>
            <person name="Zheng Y."/>
            <person name="Shi Y."/>
            <person name="Li Z."/>
            <person name="Liu Q."/>
            <person name="Chen Y."/>
            <person name="Zhao J."/>
            <person name="Qu N."/>
            <person name="Zhao S."/>
            <person name="Tian F."/>
            <person name="Wang X."/>
            <person name="Wang H."/>
            <person name="Xu L."/>
            <person name="Liu X."/>
            <person name="Vinar T."/>
            <person name="Wang Y."/>
            <person name="Lam T.W."/>
            <person name="Yiu S.M."/>
            <person name="Liu S."/>
            <person name="Zhang H."/>
            <person name="Li D."/>
            <person name="Huang Y."/>
            <person name="Wang X."/>
            <person name="Yang G."/>
            <person name="Jiang Z."/>
            <person name="Wang J."/>
            <person name="Qin N."/>
            <person name="Li L."/>
            <person name="Li J."/>
            <person name="Bolund L."/>
            <person name="Kristiansen K."/>
            <person name="Wong G.K."/>
            <person name="Olson M."/>
            <person name="Zhang X."/>
            <person name="Li S."/>
            <person name="Yang H."/>
            <person name="Wang J."/>
            <person name="Wang J."/>
        </authorList>
    </citation>
    <scope>NUCLEOTIDE SEQUENCE [LARGE SCALE GENOMIC DNA]</scope>
</reference>
<feature type="region of interest" description="Disordered" evidence="9">
    <location>
        <begin position="207"/>
        <end position="275"/>
    </location>
</feature>
<keyword evidence="13" id="KW-1185">Reference proteome</keyword>
<sequence>MAEGRVPRNTPLHRGGFQKSLRWRLARRGFPGSVWGTPPKRELAKRDGPREQLPCPWVLCTEHTAQLATQGYYGHTASEALRHLLKASPQGPCAVRSGRKGRQRVPGSGRGGPPKLQIPEAGGVEAAAKGLRVLQASCPRSPQPVPIMDAHRWGAPPGQTGLLEAARRPSSAERGMPVTAGWMCSRSPALNPRQLRTWPGLWSGSNVVRGISSSRQTQREPGTRGPETGTLRSGTHLPDTLRHVTTPAHREHKGGDHGLGASAQPQQASCAESGPAQLPEASAIQDWRSCSPLHRRGSHCFPPAARLCAMAPSYSPGNCTADTDRRALPQVTSVSMYLILALGLPLNGLGLWVFCCRLRRWTETRVYMANLVAAAFLLLLSLPGALHTLDQEQGARDGPLCGVLQSLYDVNTYVSTGLLTAIAVDRYSAPRFPLRTRAWRSPHRAALACLALWLLVSGAVALWASLLPADENLCFGRCHTRDARTLAFSLLSFLLLLLVLSFCSGQVLWPLLRPRRPAAPSKPSVSWPPTWPPSCSVFSHCTWP</sequence>
<evidence type="ECO:0000256" key="2">
    <source>
        <dbReference type="ARBA" id="ARBA00022692"/>
    </source>
</evidence>
<keyword evidence="8" id="KW-0807">Transducer</keyword>
<reference evidence="12" key="2">
    <citation type="submission" date="2025-08" db="UniProtKB">
        <authorList>
            <consortium name="Ensembl"/>
        </authorList>
    </citation>
    <scope>IDENTIFICATION</scope>
</reference>
<feature type="transmembrane region" description="Helical" evidence="10">
    <location>
        <begin position="445"/>
        <end position="466"/>
    </location>
</feature>
<dbReference type="GO" id="GO:0005886">
    <property type="term" value="C:plasma membrane"/>
    <property type="evidence" value="ECO:0007669"/>
    <property type="project" value="TreeGrafter"/>
</dbReference>
<keyword evidence="7" id="KW-0325">Glycoprotein</keyword>
<reference evidence="12" key="3">
    <citation type="submission" date="2025-09" db="UniProtKB">
        <authorList>
            <consortium name="Ensembl"/>
        </authorList>
    </citation>
    <scope>IDENTIFICATION</scope>
</reference>
<protein>
    <recommendedName>
        <fullName evidence="11">G-protein coupled receptors family 1 profile domain-containing protein</fullName>
    </recommendedName>
</protein>
<evidence type="ECO:0000256" key="5">
    <source>
        <dbReference type="ARBA" id="ARBA00023136"/>
    </source>
</evidence>
<feature type="transmembrane region" description="Helical" evidence="10">
    <location>
        <begin position="366"/>
        <end position="386"/>
    </location>
</feature>
<keyword evidence="4" id="KW-0297">G-protein coupled receptor</keyword>
<name>A0A7N5KC54_AILME</name>